<feature type="compositionally biased region" description="Basic and acidic residues" evidence="1">
    <location>
        <begin position="82"/>
        <end position="94"/>
    </location>
</feature>
<dbReference type="EMBL" id="CAFBMP010000029">
    <property type="protein sequence ID" value="CAB4905917.1"/>
    <property type="molecule type" value="Genomic_DNA"/>
</dbReference>
<dbReference type="AlphaFoldDB" id="A0A6J7GCL1"/>
<name>A0A6J7GCL1_9ZZZZ</name>
<evidence type="ECO:0000256" key="1">
    <source>
        <dbReference type="SAM" id="MobiDB-lite"/>
    </source>
</evidence>
<feature type="region of interest" description="Disordered" evidence="1">
    <location>
        <begin position="23"/>
        <end position="94"/>
    </location>
</feature>
<sequence length="94" mass="10136">MKRILLILIPLALFAGFLFIKPPAPSAQNTKIVSKSDTSTTTTSPQTPIISKPNGGKSAVVGGEDEGENDDRGIANKHKEKPKYVGHDDDKYDD</sequence>
<feature type="compositionally biased region" description="Low complexity" evidence="1">
    <location>
        <begin position="30"/>
        <end position="53"/>
    </location>
</feature>
<evidence type="ECO:0000313" key="2">
    <source>
        <dbReference type="EMBL" id="CAB4905917.1"/>
    </source>
</evidence>
<proteinExistence type="predicted"/>
<gene>
    <name evidence="2" type="ORF">UFOPK3608_00623</name>
</gene>
<accession>A0A6J7GCL1</accession>
<reference evidence="2" key="1">
    <citation type="submission" date="2020-05" db="EMBL/GenBank/DDBJ databases">
        <authorList>
            <person name="Chiriac C."/>
            <person name="Salcher M."/>
            <person name="Ghai R."/>
            <person name="Kavagutti S V."/>
        </authorList>
    </citation>
    <scope>NUCLEOTIDE SEQUENCE</scope>
</reference>
<protein>
    <submittedName>
        <fullName evidence="2">Unannotated protein</fullName>
    </submittedName>
</protein>
<organism evidence="2">
    <name type="scientific">freshwater metagenome</name>
    <dbReference type="NCBI Taxonomy" id="449393"/>
    <lineage>
        <taxon>unclassified sequences</taxon>
        <taxon>metagenomes</taxon>
        <taxon>ecological metagenomes</taxon>
    </lineage>
</organism>